<evidence type="ECO:0000313" key="1">
    <source>
        <dbReference type="EMBL" id="KAK8762944.1"/>
    </source>
</evidence>
<dbReference type="Proteomes" id="UP001321473">
    <property type="component" value="Unassembled WGS sequence"/>
</dbReference>
<name>A0AAQ4DKF4_AMBAM</name>
<accession>A0AAQ4DKF4</accession>
<organism evidence="1 2">
    <name type="scientific">Amblyomma americanum</name>
    <name type="common">Lone star tick</name>
    <dbReference type="NCBI Taxonomy" id="6943"/>
    <lineage>
        <taxon>Eukaryota</taxon>
        <taxon>Metazoa</taxon>
        <taxon>Ecdysozoa</taxon>
        <taxon>Arthropoda</taxon>
        <taxon>Chelicerata</taxon>
        <taxon>Arachnida</taxon>
        <taxon>Acari</taxon>
        <taxon>Parasitiformes</taxon>
        <taxon>Ixodida</taxon>
        <taxon>Ixodoidea</taxon>
        <taxon>Ixodidae</taxon>
        <taxon>Amblyomminae</taxon>
        <taxon>Amblyomma</taxon>
    </lineage>
</organism>
<reference evidence="1 2" key="1">
    <citation type="journal article" date="2023" name="Arcadia Sci">
        <title>De novo assembly of a long-read Amblyomma americanum tick genome.</title>
        <authorList>
            <person name="Chou S."/>
            <person name="Poskanzer K.E."/>
            <person name="Rollins M."/>
            <person name="Thuy-Boun P.S."/>
        </authorList>
    </citation>
    <scope>NUCLEOTIDE SEQUENCE [LARGE SCALE GENOMIC DNA]</scope>
    <source>
        <strain evidence="1">F_SG_1</strain>
        <tissue evidence="1">Salivary glands</tissue>
    </source>
</reference>
<gene>
    <name evidence="1" type="ORF">V5799_034447</name>
</gene>
<keyword evidence="2" id="KW-1185">Reference proteome</keyword>
<sequence>MMRRSAMCVHPSSPDRPTAQCHPTGCCLHFARGDDLGQGAECCRERRRNIATRVTRPAGKPPVAEVAKRFVASVRRLTLTIGNQGPDYYHHHDYRKGRLGSEKRVCENAACLAQPSAVPPATGTRSKTSTSAPLIAACAVQSPQAAAQAANPWPRRSICGSKVGVRLRSCPAAASLPCGVRHGRMGRRHTWF</sequence>
<evidence type="ECO:0000313" key="2">
    <source>
        <dbReference type="Proteomes" id="UP001321473"/>
    </source>
</evidence>
<dbReference type="AlphaFoldDB" id="A0AAQ4DKF4"/>
<protein>
    <submittedName>
        <fullName evidence="1">Uncharacterized protein</fullName>
    </submittedName>
</protein>
<comment type="caution">
    <text evidence="1">The sequence shown here is derived from an EMBL/GenBank/DDBJ whole genome shotgun (WGS) entry which is preliminary data.</text>
</comment>
<proteinExistence type="predicted"/>
<dbReference type="EMBL" id="JARKHS020029673">
    <property type="protein sequence ID" value="KAK8762944.1"/>
    <property type="molecule type" value="Genomic_DNA"/>
</dbReference>